<dbReference type="InterPro" id="IPR020846">
    <property type="entry name" value="MFS_dom"/>
</dbReference>
<evidence type="ECO:0000256" key="2">
    <source>
        <dbReference type="ARBA" id="ARBA00022692"/>
    </source>
</evidence>
<feature type="transmembrane region" description="Helical" evidence="6">
    <location>
        <begin position="180"/>
        <end position="198"/>
    </location>
</feature>
<feature type="transmembrane region" description="Helical" evidence="6">
    <location>
        <begin position="117"/>
        <end position="137"/>
    </location>
</feature>
<dbReference type="PANTHER" id="PTHR42718:SF41">
    <property type="entry name" value="MFS TRANSPORTER OF UNKOWN SPECIFICITY (AFU_ORTHOLOGUE AFUA_5G09940)-RELATED"/>
    <property type="match status" value="1"/>
</dbReference>
<feature type="region of interest" description="Disordered" evidence="5">
    <location>
        <begin position="413"/>
        <end position="449"/>
    </location>
</feature>
<feature type="transmembrane region" description="Helical" evidence="6">
    <location>
        <begin position="149"/>
        <end position="168"/>
    </location>
</feature>
<dbReference type="Pfam" id="PF07690">
    <property type="entry name" value="MFS_1"/>
    <property type="match status" value="1"/>
</dbReference>
<evidence type="ECO:0000313" key="8">
    <source>
        <dbReference type="EMBL" id="KAJ9615302.1"/>
    </source>
</evidence>
<protein>
    <recommendedName>
        <fullName evidence="7">Major facilitator superfamily (MFS) profile domain-containing protein</fullName>
    </recommendedName>
</protein>
<dbReference type="InterPro" id="IPR011701">
    <property type="entry name" value="MFS"/>
</dbReference>
<keyword evidence="2 6" id="KW-0812">Transmembrane</keyword>
<feature type="transmembrane region" description="Helical" evidence="6">
    <location>
        <begin position="218"/>
        <end position="239"/>
    </location>
</feature>
<dbReference type="Gene3D" id="1.20.1720.10">
    <property type="entry name" value="Multidrug resistance protein D"/>
    <property type="match status" value="1"/>
</dbReference>
<dbReference type="GO" id="GO:0016020">
    <property type="term" value="C:membrane"/>
    <property type="evidence" value="ECO:0007669"/>
    <property type="project" value="UniProtKB-SubCell"/>
</dbReference>
<name>A0AA38XKS5_9EURO</name>
<evidence type="ECO:0000256" key="5">
    <source>
        <dbReference type="SAM" id="MobiDB-lite"/>
    </source>
</evidence>
<sequence>MLTSFSLTQGTFVLVSGRLGAVFGHKNMLFLGGSVFTIFTLINGFVPNYIAFNAIRALSGIGGALILPNAVAMIAITNPPGRWRNLSLGFFGASAPIGGFIGGMYIGLLVEYSEVKWFFVGIAAVAAIVFVSLWTLGPKEVPVDRHGKFDYIGALLGTSALIIFNYVWNQAPAVGWAQPLEYTLLLVSVLLFGLFIAWEARTPHPIMPLAIYKAPSFGALLLVVLLNYMSMGTILWYMLLWQQNIRHWSVLHTAIGWSPFIVVATLGSLLAAWLVPRVAAQWIVAIGTVTAAISSLLLATMPRQQIYWAQMFPATVFMALCPDLTFTAAQIIASNAVRRHEQGVAGSLIGTLNLYGNSLGLGFAATVESRVAKDHGDTLLGYRSALFFGLGISLVALLIDVFFVRLVKDEREGWDDADDEDEESTETLGRRSDPDHTPGVELRRVAQVS</sequence>
<dbReference type="InterPro" id="IPR036259">
    <property type="entry name" value="MFS_trans_sf"/>
</dbReference>
<feature type="transmembrane region" description="Helical" evidence="6">
    <location>
        <begin position="251"/>
        <end position="273"/>
    </location>
</feature>
<feature type="compositionally biased region" description="Acidic residues" evidence="5">
    <location>
        <begin position="413"/>
        <end position="425"/>
    </location>
</feature>
<evidence type="ECO:0000256" key="3">
    <source>
        <dbReference type="ARBA" id="ARBA00022989"/>
    </source>
</evidence>
<feature type="transmembrane region" description="Helical" evidence="6">
    <location>
        <begin position="88"/>
        <end position="110"/>
    </location>
</feature>
<proteinExistence type="predicted"/>
<evidence type="ECO:0000313" key="9">
    <source>
        <dbReference type="Proteomes" id="UP001172673"/>
    </source>
</evidence>
<comment type="caution">
    <text evidence="8">The sequence shown here is derived from an EMBL/GenBank/DDBJ whole genome shotgun (WGS) entry which is preliminary data.</text>
</comment>
<accession>A0AA38XKS5</accession>
<feature type="domain" description="Major facilitator superfamily (MFS) profile" evidence="7">
    <location>
        <begin position="1"/>
        <end position="408"/>
    </location>
</feature>
<evidence type="ECO:0000256" key="6">
    <source>
        <dbReference type="SAM" id="Phobius"/>
    </source>
</evidence>
<dbReference type="SUPFAM" id="SSF103473">
    <property type="entry name" value="MFS general substrate transporter"/>
    <property type="match status" value="1"/>
</dbReference>
<comment type="subcellular location">
    <subcellularLocation>
        <location evidence="1">Membrane</location>
        <topology evidence="1">Multi-pass membrane protein</topology>
    </subcellularLocation>
</comment>
<dbReference type="GO" id="GO:0022857">
    <property type="term" value="F:transmembrane transporter activity"/>
    <property type="evidence" value="ECO:0007669"/>
    <property type="project" value="InterPro"/>
</dbReference>
<dbReference type="Gene3D" id="1.20.1250.20">
    <property type="entry name" value="MFS general substrate transporter like domains"/>
    <property type="match status" value="1"/>
</dbReference>
<feature type="transmembrane region" description="Helical" evidence="6">
    <location>
        <begin position="279"/>
        <end position="299"/>
    </location>
</feature>
<organism evidence="8 9">
    <name type="scientific">Cladophialophora chaetospira</name>
    <dbReference type="NCBI Taxonomy" id="386627"/>
    <lineage>
        <taxon>Eukaryota</taxon>
        <taxon>Fungi</taxon>
        <taxon>Dikarya</taxon>
        <taxon>Ascomycota</taxon>
        <taxon>Pezizomycotina</taxon>
        <taxon>Eurotiomycetes</taxon>
        <taxon>Chaetothyriomycetidae</taxon>
        <taxon>Chaetothyriales</taxon>
        <taxon>Herpotrichiellaceae</taxon>
        <taxon>Cladophialophora</taxon>
    </lineage>
</organism>
<feature type="compositionally biased region" description="Basic and acidic residues" evidence="5">
    <location>
        <begin position="428"/>
        <end position="449"/>
    </location>
</feature>
<gene>
    <name evidence="8" type="ORF">H2200_001377</name>
</gene>
<dbReference type="PROSITE" id="PS50850">
    <property type="entry name" value="MFS"/>
    <property type="match status" value="1"/>
</dbReference>
<feature type="transmembrane region" description="Helical" evidence="6">
    <location>
        <begin position="30"/>
        <end position="50"/>
    </location>
</feature>
<dbReference type="AlphaFoldDB" id="A0AA38XKS5"/>
<evidence type="ECO:0000259" key="7">
    <source>
        <dbReference type="PROSITE" id="PS50850"/>
    </source>
</evidence>
<dbReference type="EMBL" id="JAPDRK010000002">
    <property type="protein sequence ID" value="KAJ9615302.1"/>
    <property type="molecule type" value="Genomic_DNA"/>
</dbReference>
<feature type="transmembrane region" description="Helical" evidence="6">
    <location>
        <begin position="57"/>
        <end position="76"/>
    </location>
</feature>
<keyword evidence="3 6" id="KW-1133">Transmembrane helix</keyword>
<reference evidence="8" key="1">
    <citation type="submission" date="2022-10" db="EMBL/GenBank/DDBJ databases">
        <title>Culturing micro-colonial fungi from biological soil crusts in the Mojave desert and describing Neophaeococcomyces mojavensis, and introducing the new genera and species Taxawa tesnikishii.</title>
        <authorList>
            <person name="Kurbessoian T."/>
            <person name="Stajich J.E."/>
        </authorList>
    </citation>
    <scope>NUCLEOTIDE SEQUENCE</scope>
    <source>
        <strain evidence="8">TK_41</strain>
    </source>
</reference>
<keyword evidence="9" id="KW-1185">Reference proteome</keyword>
<keyword evidence="4 6" id="KW-0472">Membrane</keyword>
<feature type="transmembrane region" description="Helical" evidence="6">
    <location>
        <begin position="385"/>
        <end position="404"/>
    </location>
</feature>
<evidence type="ECO:0000256" key="1">
    <source>
        <dbReference type="ARBA" id="ARBA00004141"/>
    </source>
</evidence>
<evidence type="ECO:0000256" key="4">
    <source>
        <dbReference type="ARBA" id="ARBA00023136"/>
    </source>
</evidence>
<dbReference type="PANTHER" id="PTHR42718">
    <property type="entry name" value="MAJOR FACILITATOR SUPERFAMILY MULTIDRUG TRANSPORTER MFSC"/>
    <property type="match status" value="1"/>
</dbReference>
<dbReference type="Proteomes" id="UP001172673">
    <property type="component" value="Unassembled WGS sequence"/>
</dbReference>